<dbReference type="Pfam" id="PF03629">
    <property type="entry name" value="SASA"/>
    <property type="match status" value="1"/>
</dbReference>
<dbReference type="GO" id="GO:0005975">
    <property type="term" value="P:carbohydrate metabolic process"/>
    <property type="evidence" value="ECO:0007669"/>
    <property type="project" value="TreeGrafter"/>
</dbReference>
<keyword evidence="5" id="KW-1185">Reference proteome</keyword>
<dbReference type="InterPro" id="IPR039329">
    <property type="entry name" value="SIAE"/>
</dbReference>
<evidence type="ECO:0000259" key="3">
    <source>
        <dbReference type="Pfam" id="PF13472"/>
    </source>
</evidence>
<dbReference type="Proteomes" id="UP000306229">
    <property type="component" value="Chromosome"/>
</dbReference>
<dbReference type="AlphaFoldDB" id="A0A5B7TNW4"/>
<reference evidence="4 5" key="1">
    <citation type="submission" date="2019-05" db="EMBL/GenBank/DDBJ databases">
        <title>Algicella ahnfeltiae gen. nov., sp. nov., a novel marine bacterium of the family Flavobacteriaceae isolated from a red alga.</title>
        <authorList>
            <person name="Nedashkovskaya O.I."/>
            <person name="Kukhlevskiy A.D."/>
            <person name="Kim S.-G."/>
            <person name="Zhukova N.V."/>
            <person name="Mikhailov V.V."/>
        </authorList>
    </citation>
    <scope>NUCLEOTIDE SEQUENCE [LARGE SCALE GENOMIC DNA]</scope>
    <source>
        <strain evidence="4 5">10Alg115</strain>
    </source>
</reference>
<feature type="domain" description="Sialate O-acetylesterase" evidence="2">
    <location>
        <begin position="509"/>
        <end position="596"/>
    </location>
</feature>
<keyword evidence="1" id="KW-0378">Hydrolase</keyword>
<evidence type="ECO:0000313" key="4">
    <source>
        <dbReference type="EMBL" id="QCX38609.1"/>
    </source>
</evidence>
<organism evidence="4 5">
    <name type="scientific">Aureibaculum algae</name>
    <dbReference type="NCBI Taxonomy" id="2584122"/>
    <lineage>
        <taxon>Bacteria</taxon>
        <taxon>Pseudomonadati</taxon>
        <taxon>Bacteroidota</taxon>
        <taxon>Flavobacteriia</taxon>
        <taxon>Flavobacteriales</taxon>
        <taxon>Flavobacteriaceae</taxon>
        <taxon>Aureibaculum</taxon>
    </lineage>
</organism>
<dbReference type="InterPro" id="IPR005181">
    <property type="entry name" value="SASA"/>
</dbReference>
<dbReference type="PANTHER" id="PTHR22901:SF0">
    <property type="entry name" value="SIALATE O-ACETYLESTERASE"/>
    <property type="match status" value="1"/>
</dbReference>
<dbReference type="SUPFAM" id="SSF52266">
    <property type="entry name" value="SGNH hydrolase"/>
    <property type="match status" value="2"/>
</dbReference>
<name>A0A5B7TNW4_9FLAO</name>
<dbReference type="InterPro" id="IPR036514">
    <property type="entry name" value="SGNH_hydro_sf"/>
</dbReference>
<evidence type="ECO:0000313" key="5">
    <source>
        <dbReference type="Proteomes" id="UP000306229"/>
    </source>
</evidence>
<dbReference type="KEGG" id="fbe:FF125_09255"/>
<proteinExistence type="predicted"/>
<dbReference type="PANTHER" id="PTHR22901">
    <property type="entry name" value="SIALATE O-ACETYLESTERASE"/>
    <property type="match status" value="1"/>
</dbReference>
<accession>A0A5B7TNW4</accession>
<dbReference type="EMBL" id="CP040749">
    <property type="protein sequence ID" value="QCX38609.1"/>
    <property type="molecule type" value="Genomic_DNA"/>
</dbReference>
<feature type="domain" description="SGNH hydrolase-type esterase" evidence="3">
    <location>
        <begin position="56"/>
        <end position="232"/>
    </location>
</feature>
<dbReference type="Pfam" id="PF13472">
    <property type="entry name" value="Lipase_GDSL_2"/>
    <property type="match status" value="1"/>
</dbReference>
<dbReference type="OrthoDB" id="9816001at2"/>
<dbReference type="Gene3D" id="3.40.50.1110">
    <property type="entry name" value="SGNH hydrolase"/>
    <property type="match status" value="2"/>
</dbReference>
<dbReference type="GO" id="GO:0001681">
    <property type="term" value="F:sialate O-acetylesterase activity"/>
    <property type="evidence" value="ECO:0007669"/>
    <property type="project" value="InterPro"/>
</dbReference>
<evidence type="ECO:0000256" key="1">
    <source>
        <dbReference type="ARBA" id="ARBA00022801"/>
    </source>
</evidence>
<protein>
    <submittedName>
        <fullName evidence="4">Sialate O-acetylesterase</fullName>
    </submittedName>
</protein>
<dbReference type="InterPro" id="IPR013830">
    <property type="entry name" value="SGNH_hydro"/>
</dbReference>
<evidence type="ECO:0000259" key="2">
    <source>
        <dbReference type="Pfam" id="PF03629"/>
    </source>
</evidence>
<sequence length="719" mass="81609">MSLELKTINSLIKNQFVPLFRRVKGVFFNHSTNYILFLLLTFLTLTTTAQTIKVACVGNSVTFGAGIENRAKNSYPSQLQLMLGETYQVENFGFNGATLLKKGHKPYWEKEQFKKSQDFQPNIVIIHLGLNDQGNNNWPNHKDEFIANYLEMISVYQNLPSKPKVIICKMTPTFSGHHWFEEGMRENFKEIQAQIEIISDSSKVQLIDLHKKLYLFPEYFPDNLHPTKKGAALIAKQAYSAITGDFGGLQLPLLYGEKMVLQRNKPIEISGTSNANDDIKISFNGKKRLVQVSDNGKWHAIFPSMKAGGPHKLLIKSKLSEDITINEVYIGEVWLASGQSNMDWRVNQSKHAKTVLKDSLNDQIFLFSLDPKVLKDGAFTVKEQELINAEDYFKGSGWSHTNFEAIENFSAVAYAFAFNLQKELNIPIGIVCNAVGGAPTQSYISRCTMEKDHQTIDLLNDTWLNPMLDVWVANRIVNNSVDKNKMGVRHPYEPTILFDAGINPIKNFPFKGVIWYQGESNADQLVLHEKLFKMLIKDWRNQFQNPELPFYYVQLSSMERPGWEFFRDSQRRLLSIPYTGMAVSSDVGNRTDVHPKQKWVVGKRLSNIALAKTYGLNIAYSGPLLDYVNIIDNKLTVHFQFGEGLKTTDDNPVKDIEIAGADKVFKSAKSTIKKNVLEVWHPEINNPRFIRYGYSPFTEGNLTNKSGLPASTFSNLTGL</sequence>
<gene>
    <name evidence="4" type="ORF">FF125_09255</name>
</gene>
<dbReference type="RefSeq" id="WP_138949503.1">
    <property type="nucleotide sequence ID" value="NZ_CP040749.1"/>
</dbReference>